<dbReference type="Pfam" id="PF20712">
    <property type="entry name" value="CyanoTRADDas_TM"/>
    <property type="match status" value="1"/>
</dbReference>
<organism evidence="4 5">
    <name type="scientific">Micromonospora fiedleri</name>
    <dbReference type="NCBI Taxonomy" id="1157498"/>
    <lineage>
        <taxon>Bacteria</taxon>
        <taxon>Bacillati</taxon>
        <taxon>Actinomycetota</taxon>
        <taxon>Actinomycetes</taxon>
        <taxon>Micromonosporales</taxon>
        <taxon>Micromonosporaceae</taxon>
        <taxon>Micromonospora</taxon>
    </lineage>
</organism>
<sequence length="277" mass="30511">MVAESTKKSAGEEEADTSNAESLTPAQLKRLWKATPEGAKVARVLKIFWIPLILGGVYLQATVWWNLSDTPWLRVLFQILGVVLWFVGCALAVALFDIIYADSKFNNFQVQLESSRLLAAYNEELDSSLDLKDLWVLNQRRLDLYHRIATNQSRSSFRNAQLAASIGFLLLIASAALVWYSDSVAAAITTGSIGAFGGALGAYLGRTFIKSQEGAAAQLRQYFDHPVELSKILVVERLVERLSPEDRVSVIQMMAQSILGVDVLRDSPASGDEDGRS</sequence>
<evidence type="ECO:0000259" key="3">
    <source>
        <dbReference type="Pfam" id="PF20712"/>
    </source>
</evidence>
<gene>
    <name evidence="4" type="ORF">JMF97_30400</name>
</gene>
<feature type="transmembrane region" description="Helical" evidence="2">
    <location>
        <begin position="47"/>
        <end position="67"/>
    </location>
</feature>
<keyword evidence="2" id="KW-0472">Membrane</keyword>
<reference evidence="4 5" key="1">
    <citation type="submission" date="2021-01" db="EMBL/GenBank/DDBJ databases">
        <title>Genome sequencing of Micromonospora fiedleri MG-37.</title>
        <authorList>
            <person name="Moreland P.E.J."/>
            <person name="Stach J.E.M."/>
        </authorList>
    </citation>
    <scope>NUCLEOTIDE SEQUENCE [LARGE SCALE GENOMIC DNA]</scope>
    <source>
        <strain evidence="4 5">MG-37</strain>
    </source>
</reference>
<keyword evidence="2" id="KW-0812">Transmembrane</keyword>
<evidence type="ECO:0000256" key="2">
    <source>
        <dbReference type="SAM" id="Phobius"/>
    </source>
</evidence>
<feature type="transmembrane region" description="Helical" evidence="2">
    <location>
        <begin position="79"/>
        <end position="100"/>
    </location>
</feature>
<proteinExistence type="predicted"/>
<keyword evidence="5" id="KW-1185">Reference proteome</keyword>
<evidence type="ECO:0000313" key="4">
    <source>
        <dbReference type="EMBL" id="MBL6280472.1"/>
    </source>
</evidence>
<dbReference type="Proteomes" id="UP000661193">
    <property type="component" value="Unassembled WGS sequence"/>
</dbReference>
<keyword evidence="2" id="KW-1133">Transmembrane helix</keyword>
<evidence type="ECO:0000313" key="5">
    <source>
        <dbReference type="Proteomes" id="UP000661193"/>
    </source>
</evidence>
<feature type="domain" description="Cyanobacterial TRADD-N associated 2 transmembrane" evidence="3">
    <location>
        <begin position="149"/>
        <end position="214"/>
    </location>
</feature>
<dbReference type="RefSeq" id="WP_203224656.1">
    <property type="nucleotide sequence ID" value="NZ_JAETXL010000023.1"/>
</dbReference>
<feature type="compositionally biased region" description="Basic and acidic residues" evidence="1">
    <location>
        <begin position="1"/>
        <end position="11"/>
    </location>
</feature>
<dbReference type="EMBL" id="JAETXL010000023">
    <property type="protein sequence ID" value="MBL6280472.1"/>
    <property type="molecule type" value="Genomic_DNA"/>
</dbReference>
<evidence type="ECO:0000256" key="1">
    <source>
        <dbReference type="SAM" id="MobiDB-lite"/>
    </source>
</evidence>
<feature type="transmembrane region" description="Helical" evidence="2">
    <location>
        <begin position="186"/>
        <end position="204"/>
    </location>
</feature>
<feature type="region of interest" description="Disordered" evidence="1">
    <location>
        <begin position="1"/>
        <end position="22"/>
    </location>
</feature>
<protein>
    <recommendedName>
        <fullName evidence="3">Cyanobacterial TRADD-N associated 2 transmembrane domain-containing protein</fullName>
    </recommendedName>
</protein>
<comment type="caution">
    <text evidence="4">The sequence shown here is derived from an EMBL/GenBank/DDBJ whole genome shotgun (WGS) entry which is preliminary data.</text>
</comment>
<feature type="transmembrane region" description="Helical" evidence="2">
    <location>
        <begin position="162"/>
        <end position="180"/>
    </location>
</feature>
<dbReference type="InterPro" id="IPR048567">
    <property type="entry name" value="CyanoTRADDas_TM"/>
</dbReference>
<name>A0ABS1UVR4_9ACTN</name>
<accession>A0ABS1UVR4</accession>